<comment type="caution">
    <text evidence="1">The sequence shown here is derived from an EMBL/GenBank/DDBJ whole genome shotgun (WGS) entry which is preliminary data.</text>
</comment>
<dbReference type="AlphaFoldDB" id="A0A3L8SIM8"/>
<sequence length="80" mass="9213">MGKGRRERPEDVCATSNKPARSALLEGASYGRQRLASTRNFIICFCLHLYRICFHHGHHLWVPRGLNYCKNPEEVDSPFP</sequence>
<protein>
    <submittedName>
        <fullName evidence="1">Uncharacterized protein</fullName>
    </submittedName>
</protein>
<name>A0A3L8SIM8_CHLGU</name>
<organism evidence="1 2">
    <name type="scientific">Chloebia gouldiae</name>
    <name type="common">Gouldian finch</name>
    <name type="synonym">Erythrura gouldiae</name>
    <dbReference type="NCBI Taxonomy" id="44316"/>
    <lineage>
        <taxon>Eukaryota</taxon>
        <taxon>Metazoa</taxon>
        <taxon>Chordata</taxon>
        <taxon>Craniata</taxon>
        <taxon>Vertebrata</taxon>
        <taxon>Euteleostomi</taxon>
        <taxon>Archelosauria</taxon>
        <taxon>Archosauria</taxon>
        <taxon>Dinosauria</taxon>
        <taxon>Saurischia</taxon>
        <taxon>Theropoda</taxon>
        <taxon>Coelurosauria</taxon>
        <taxon>Aves</taxon>
        <taxon>Neognathae</taxon>
        <taxon>Neoaves</taxon>
        <taxon>Telluraves</taxon>
        <taxon>Australaves</taxon>
        <taxon>Passeriformes</taxon>
        <taxon>Passeroidea</taxon>
        <taxon>Passeridae</taxon>
        <taxon>Chloebia</taxon>
    </lineage>
</organism>
<accession>A0A3L8SIM8</accession>
<gene>
    <name evidence="1" type="ORF">DV515_00007266</name>
</gene>
<reference evidence="1 2" key="1">
    <citation type="journal article" date="2018" name="Proc. R. Soc. B">
        <title>A non-coding region near Follistatin controls head colour polymorphism in the Gouldian finch.</title>
        <authorList>
            <person name="Toomey M.B."/>
            <person name="Marques C.I."/>
            <person name="Andrade P."/>
            <person name="Araujo P.M."/>
            <person name="Sabatino S."/>
            <person name="Gazda M.A."/>
            <person name="Afonso S."/>
            <person name="Lopes R.J."/>
            <person name="Corbo J.C."/>
            <person name="Carneiro M."/>
        </authorList>
    </citation>
    <scope>NUCLEOTIDE SEQUENCE [LARGE SCALE GENOMIC DNA]</scope>
    <source>
        <strain evidence="1">Red01</strain>
        <tissue evidence="1">Muscle</tissue>
    </source>
</reference>
<dbReference type="EMBL" id="QUSF01000018">
    <property type="protein sequence ID" value="RLW02604.1"/>
    <property type="molecule type" value="Genomic_DNA"/>
</dbReference>
<evidence type="ECO:0000313" key="1">
    <source>
        <dbReference type="EMBL" id="RLW02604.1"/>
    </source>
</evidence>
<evidence type="ECO:0000313" key="2">
    <source>
        <dbReference type="Proteomes" id="UP000276834"/>
    </source>
</evidence>
<dbReference type="Proteomes" id="UP000276834">
    <property type="component" value="Unassembled WGS sequence"/>
</dbReference>
<keyword evidence="2" id="KW-1185">Reference proteome</keyword>
<proteinExistence type="predicted"/>